<sequence>MRYKAIHEQTVVKVTVGLSAPGKLV</sequence>
<evidence type="ECO:0000313" key="1">
    <source>
        <dbReference type="EMBL" id="ELQ74869.1"/>
    </source>
</evidence>
<dbReference type="VEuPathDB" id="MicrosporidiaDB:THOM_2198"/>
<dbReference type="HOGENOM" id="CLU_3419469_0_0_1"/>
<dbReference type="InParanoid" id="L7JTX1"/>
<dbReference type="AlphaFoldDB" id="L7JTX1"/>
<proteinExistence type="predicted"/>
<keyword evidence="2" id="KW-1185">Reference proteome</keyword>
<accession>L7JTX1</accession>
<gene>
    <name evidence="1" type="ORF">THOM_2198</name>
</gene>
<dbReference type="EMBL" id="JH994013">
    <property type="protein sequence ID" value="ELQ74869.1"/>
    <property type="molecule type" value="Genomic_DNA"/>
</dbReference>
<protein>
    <submittedName>
        <fullName evidence="1">Uncharacterized protein</fullName>
    </submittedName>
</protein>
<organism evidence="1 2">
    <name type="scientific">Trachipleistophora hominis</name>
    <name type="common">Microsporidian parasite</name>
    <dbReference type="NCBI Taxonomy" id="72359"/>
    <lineage>
        <taxon>Eukaryota</taxon>
        <taxon>Fungi</taxon>
        <taxon>Fungi incertae sedis</taxon>
        <taxon>Microsporidia</taxon>
        <taxon>Pleistophoridae</taxon>
        <taxon>Trachipleistophora</taxon>
    </lineage>
</organism>
<name>L7JTX1_TRAHO</name>
<evidence type="ECO:0000313" key="2">
    <source>
        <dbReference type="Proteomes" id="UP000011185"/>
    </source>
</evidence>
<dbReference type="Proteomes" id="UP000011185">
    <property type="component" value="Unassembled WGS sequence"/>
</dbReference>
<reference evidence="1 2" key="1">
    <citation type="journal article" date="2012" name="PLoS Pathog.">
        <title>The genome of the obligate intracellular parasite Trachipleistophora hominis: new insights into microsporidian genome dynamics and reductive evolution.</title>
        <authorList>
            <person name="Heinz E."/>
            <person name="Williams T.A."/>
            <person name="Nakjang S."/>
            <person name="Noel C.J."/>
            <person name="Swan D.C."/>
            <person name="Goldberg A.V."/>
            <person name="Harris S.R."/>
            <person name="Weinmaier T."/>
            <person name="Markert S."/>
            <person name="Becher D."/>
            <person name="Bernhardt J."/>
            <person name="Dagan T."/>
            <person name="Hacker C."/>
            <person name="Lucocq J.M."/>
            <person name="Schweder T."/>
            <person name="Rattei T."/>
            <person name="Hall N."/>
            <person name="Hirt R.P."/>
            <person name="Embley T.M."/>
        </authorList>
    </citation>
    <scope>NUCLEOTIDE SEQUENCE [LARGE SCALE GENOMIC DNA]</scope>
</reference>